<dbReference type="InterPro" id="IPR010487">
    <property type="entry name" value="NGRN/Rrg9"/>
</dbReference>
<name>A0A1W0WA86_HYPEX</name>
<organism evidence="2 3">
    <name type="scientific">Hypsibius exemplaris</name>
    <name type="common">Freshwater tardigrade</name>
    <dbReference type="NCBI Taxonomy" id="2072580"/>
    <lineage>
        <taxon>Eukaryota</taxon>
        <taxon>Metazoa</taxon>
        <taxon>Ecdysozoa</taxon>
        <taxon>Tardigrada</taxon>
        <taxon>Eutardigrada</taxon>
        <taxon>Parachela</taxon>
        <taxon>Hypsibioidea</taxon>
        <taxon>Hypsibiidae</taxon>
        <taxon>Hypsibius</taxon>
    </lineage>
</organism>
<dbReference type="Proteomes" id="UP000192578">
    <property type="component" value="Unassembled WGS sequence"/>
</dbReference>
<evidence type="ECO:0000313" key="3">
    <source>
        <dbReference type="Proteomes" id="UP000192578"/>
    </source>
</evidence>
<protein>
    <submittedName>
        <fullName evidence="2">Uncharacterized protein</fullName>
    </submittedName>
</protein>
<dbReference type="PANTHER" id="PTHR13475">
    <property type="entry name" value="NEUGRIN"/>
    <property type="match status" value="1"/>
</dbReference>
<dbReference type="EMBL" id="MTYJ01000154">
    <property type="protein sequence ID" value="OQV12090.1"/>
    <property type="molecule type" value="Genomic_DNA"/>
</dbReference>
<accession>A0A1W0WA86</accession>
<gene>
    <name evidence="2" type="ORF">BV898_13649</name>
</gene>
<proteinExistence type="predicted"/>
<dbReference type="PANTHER" id="PTHR13475:SF3">
    <property type="entry name" value="NEUGRIN"/>
    <property type="match status" value="1"/>
</dbReference>
<dbReference type="Pfam" id="PF06413">
    <property type="entry name" value="Neugrin"/>
    <property type="match status" value="1"/>
</dbReference>
<comment type="caution">
    <text evidence="2">The sequence shown here is derived from an EMBL/GenBank/DDBJ whole genome shotgun (WGS) entry which is preliminary data.</text>
</comment>
<dbReference type="OrthoDB" id="6415470at2759"/>
<evidence type="ECO:0000256" key="1">
    <source>
        <dbReference type="SAM" id="MobiDB-lite"/>
    </source>
</evidence>
<reference evidence="3" key="1">
    <citation type="submission" date="2017-01" db="EMBL/GenBank/DDBJ databases">
        <title>Comparative genomics of anhydrobiosis in the tardigrade Hypsibius dujardini.</title>
        <authorList>
            <person name="Yoshida Y."/>
            <person name="Koutsovoulos G."/>
            <person name="Laetsch D."/>
            <person name="Stevens L."/>
            <person name="Kumar S."/>
            <person name="Horikawa D."/>
            <person name="Ishino K."/>
            <person name="Komine S."/>
            <person name="Tomita M."/>
            <person name="Blaxter M."/>
            <person name="Arakawa K."/>
        </authorList>
    </citation>
    <scope>NUCLEOTIDE SEQUENCE [LARGE SCALE GENOMIC DNA]</scope>
    <source>
        <strain evidence="3">Z151</strain>
    </source>
</reference>
<sequence length="409" mass="47606">MPRTQGYDGNAASERLQSTPRKTIFFREEERPDYIEHEFEEQDLSFLEDRQKWQPRDRTQLERKRILRQENREQYPPAPNLLVWAARQQIKYLYKQDPEQWSPERLAESFPISVEDAKRLVRSKARFEPDADRIKRIDLQVRERWKALKTGKGGDIVTSEQRKLFQEGKLSEVQAGVNLSFPLPPPPEEPFKLPPPPIGPFTNMIKSYIEEQQKTMARKQQIVASPERPALLPLTDSVPEYNFMDSYRPHVPAIVDGFEVVTVPEEEDITPDSRVRVVTGGRPRSQRLILHSTVTESIKQRAAAVHPEVGRAYAEWFDKYETANPTRTTSRMILREQQTENVQIPPPVDTTGIKKYATKPWEKREKAAPVVVSEEEISIPKELRQENAVYRKGDSFYDNKGKFLYRVPV</sequence>
<keyword evidence="3" id="KW-1185">Reference proteome</keyword>
<feature type="region of interest" description="Disordered" evidence="1">
    <location>
        <begin position="1"/>
        <end position="21"/>
    </location>
</feature>
<evidence type="ECO:0000313" key="2">
    <source>
        <dbReference type="EMBL" id="OQV12090.1"/>
    </source>
</evidence>
<dbReference type="GO" id="GO:0005634">
    <property type="term" value="C:nucleus"/>
    <property type="evidence" value="ECO:0007669"/>
    <property type="project" value="TreeGrafter"/>
</dbReference>
<dbReference type="AlphaFoldDB" id="A0A1W0WA86"/>